<dbReference type="RefSeq" id="WP_342756993.1">
    <property type="nucleotide sequence ID" value="NZ_CP146256.1"/>
</dbReference>
<evidence type="ECO:0000313" key="1">
    <source>
        <dbReference type="EMBL" id="XAH73385.1"/>
    </source>
</evidence>
<accession>A0ABZ3EV69</accession>
<proteinExistence type="predicted"/>
<organism evidence="1 2">
    <name type="scientific">Kineothrix sedimenti</name>
    <dbReference type="NCBI Taxonomy" id="3123317"/>
    <lineage>
        <taxon>Bacteria</taxon>
        <taxon>Bacillati</taxon>
        <taxon>Bacillota</taxon>
        <taxon>Clostridia</taxon>
        <taxon>Lachnospirales</taxon>
        <taxon>Lachnospiraceae</taxon>
        <taxon>Kineothrix</taxon>
    </lineage>
</organism>
<evidence type="ECO:0000313" key="2">
    <source>
        <dbReference type="Proteomes" id="UP001451571"/>
    </source>
</evidence>
<protein>
    <submittedName>
        <fullName evidence="1">Uncharacterized protein</fullName>
    </submittedName>
</protein>
<name>A0ABZ3EV69_9FIRM</name>
<dbReference type="EMBL" id="CP146256">
    <property type="protein sequence ID" value="XAH73385.1"/>
    <property type="molecule type" value="Genomic_DNA"/>
</dbReference>
<sequence length="54" mass="6577">MHKEKTPQRISMTEMVSSNDNWKMYSLFHDYFLELLSYEKQKVSGSDVWQLNYI</sequence>
<gene>
    <name evidence="1" type="ORF">V6984_18050</name>
</gene>
<keyword evidence="2" id="KW-1185">Reference proteome</keyword>
<dbReference type="Proteomes" id="UP001451571">
    <property type="component" value="Chromosome"/>
</dbReference>
<reference evidence="1 2" key="1">
    <citation type="submission" date="2024-02" db="EMBL/GenBank/DDBJ databases">
        <title>Bacterial strain from lacustrine sediment.</title>
        <authorList>
            <person name="Petit C."/>
            <person name="Fadhlaoui K."/>
        </authorList>
    </citation>
    <scope>NUCLEOTIDE SEQUENCE [LARGE SCALE GENOMIC DNA]</scope>
    <source>
        <strain evidence="1 2">IPX-CK</strain>
    </source>
</reference>